<gene>
    <name evidence="3" type="ORF">FE263_02920</name>
</gene>
<feature type="transmembrane region" description="Helical" evidence="2">
    <location>
        <begin position="940"/>
        <end position="966"/>
    </location>
</feature>
<feature type="transmembrane region" description="Helical" evidence="2">
    <location>
        <begin position="428"/>
        <end position="450"/>
    </location>
</feature>
<feature type="transmembrane region" description="Helical" evidence="2">
    <location>
        <begin position="456"/>
        <end position="478"/>
    </location>
</feature>
<proteinExistence type="predicted"/>
<organism evidence="3 4">
    <name type="scientific">Lichenicoccus roseus</name>
    <dbReference type="NCBI Taxonomy" id="2683649"/>
    <lineage>
        <taxon>Bacteria</taxon>
        <taxon>Pseudomonadati</taxon>
        <taxon>Pseudomonadota</taxon>
        <taxon>Alphaproteobacteria</taxon>
        <taxon>Acetobacterales</taxon>
        <taxon>Acetobacteraceae</taxon>
        <taxon>Lichenicoccus</taxon>
    </lineage>
</organism>
<dbReference type="SUPFAM" id="SSF82693">
    <property type="entry name" value="Multidrug efflux transporter AcrB pore domain, PN1, PN2, PC1 and PC2 subdomains"/>
    <property type="match status" value="2"/>
</dbReference>
<dbReference type="InterPro" id="IPR001036">
    <property type="entry name" value="Acrflvin-R"/>
</dbReference>
<dbReference type="EMBL" id="VCDI01000001">
    <property type="protein sequence ID" value="TLU74181.1"/>
    <property type="molecule type" value="Genomic_DNA"/>
</dbReference>
<feature type="transmembrane region" description="Helical" evidence="2">
    <location>
        <begin position="12"/>
        <end position="31"/>
    </location>
</feature>
<accession>A0A5R9JEW9</accession>
<dbReference type="PANTHER" id="PTHR32063">
    <property type="match status" value="1"/>
</dbReference>
<reference evidence="3 4" key="1">
    <citation type="submission" date="2019-05" db="EMBL/GenBank/DDBJ databases">
        <authorList>
            <person name="Pankratov T."/>
            <person name="Grouzdev D."/>
        </authorList>
    </citation>
    <scope>NUCLEOTIDE SEQUENCE [LARGE SCALE GENOMIC DNA]</scope>
    <source>
        <strain evidence="3 4">KEBCLARHB70R</strain>
    </source>
</reference>
<keyword evidence="2" id="KW-1133">Transmembrane helix</keyword>
<feature type="transmembrane region" description="Helical" evidence="2">
    <location>
        <begin position="987"/>
        <end position="1007"/>
    </location>
</feature>
<feature type="transmembrane region" description="Helical" evidence="2">
    <location>
        <begin position="335"/>
        <end position="354"/>
    </location>
</feature>
<evidence type="ECO:0000313" key="4">
    <source>
        <dbReference type="Proteomes" id="UP000305654"/>
    </source>
</evidence>
<dbReference type="InterPro" id="IPR027463">
    <property type="entry name" value="AcrB_DN_DC_subdom"/>
</dbReference>
<dbReference type="Gene3D" id="1.20.1640.10">
    <property type="entry name" value="Multidrug efflux transporter AcrB transmembrane domain"/>
    <property type="match status" value="2"/>
</dbReference>
<feature type="transmembrane region" description="Helical" evidence="2">
    <location>
        <begin position="541"/>
        <end position="560"/>
    </location>
</feature>
<dbReference type="PRINTS" id="PR00702">
    <property type="entry name" value="ACRIFLAVINRP"/>
</dbReference>
<keyword evidence="2" id="KW-0472">Membrane</keyword>
<dbReference type="PANTHER" id="PTHR32063:SF8">
    <property type="entry name" value="CATION EFFLUX PROTEIN"/>
    <property type="match status" value="1"/>
</dbReference>
<sequence>MNAIVLVALRRPLTFVVMSILIVLFGIMAVLKTPTDIFPNIKIPVVAVVWTYTGLLPADMSGRVVYYYERSLTATVENIEHIESQSLYGRGIVKIFFQPGTDIAAAQAQITSISQTVLKQMPAGITPPQVLSYNASSVPVLDLQVSAPGMTSSQVYDMASNLIRPELISVPGAAIPSPYGGAALNVEIDLDQRKLLAHGLSADDVGRALATQNVVLPAGDQKIGAIDYMVETNSTPLKVEQFNDLPIKQVGNAIVYLRDVAHVYRGSPPQQNAVLVHGQQSVLIEVLKSGDASTLAVVSGIKAMLPGIIRTLPKGTTITPLNDTSGFVRDSVFEVVQEMVTAAFLTGMTVLLFLGSWRSTLIVATSIPLSILCSVLALSWLGQTINVMTLGGLALAVGILVDDATVMIENIDSHLEHGAELEPGIIEAANQIVVPTFVATLCICIVWLPLFQLSGIGGWLFMPLAEAIIFAMIASFILSRTLVPTMAAWLLRAQVAQHAKGPNPNPGPFGRFQRGFEARFTSFREGYQRVLAGIVAIRGRFILGFLGAAFASLLLIPSLGRDFFPSIKSGEIDMHMRAPIGTRLEDASMISVLVNKSVRDLLPGRVSNMVNNCGLPASGINEAYNSTGTIGPQDCDITISLKNDEAPVDDYRALLRRELPKRFPGTAFTFLPGDITAKILNFGLPAPIDVQVSGRGLEANLAYANQMVARLRRIPGIADVHIQQAFNEPTLRVASSRSFALGTGLTEADVANNALATLSGSGQTAPTYWLDPSNGISHLVNTQTPQNQLTSMNDLETIPVDKGDGNPKGGNLQLLGGLSHISQTGSALLNSHYSILPVIDIFATSQARDLGAVNDAVADVVNQMSGSVPHGASVHLRGQATTMGVAYVQLIEGLALSILLVYLVIVVNFQSWLDPFIIISALPAALAGIVWSLFLTRTTLSVPALTGAIMCMGTATANSILVVSFARERLAEHGDAVRAAIEAGYGRIRPVLMTALAMMIGMLPMSFSNTQNAPLGRAVIGGLMVATCATLLFVPCVFALLHRREAAPRQHGPGLIDRTAGPARTPRRPEGALQA</sequence>
<dbReference type="AlphaFoldDB" id="A0A5R9JEW9"/>
<comment type="caution">
    <text evidence="3">The sequence shown here is derived from an EMBL/GenBank/DDBJ whole genome shotgun (WGS) entry which is preliminary data.</text>
</comment>
<feature type="transmembrane region" description="Helical" evidence="2">
    <location>
        <begin position="886"/>
        <end position="909"/>
    </location>
</feature>
<evidence type="ECO:0000256" key="1">
    <source>
        <dbReference type="SAM" id="MobiDB-lite"/>
    </source>
</evidence>
<dbReference type="SUPFAM" id="SSF82866">
    <property type="entry name" value="Multidrug efflux transporter AcrB transmembrane domain"/>
    <property type="match status" value="2"/>
</dbReference>
<evidence type="ECO:0000256" key="2">
    <source>
        <dbReference type="SAM" id="Phobius"/>
    </source>
</evidence>
<dbReference type="SUPFAM" id="SSF82714">
    <property type="entry name" value="Multidrug efflux transporter AcrB TolC docking domain, DN and DC subdomains"/>
    <property type="match status" value="1"/>
</dbReference>
<dbReference type="GO" id="GO:0042910">
    <property type="term" value="F:xenobiotic transmembrane transporter activity"/>
    <property type="evidence" value="ECO:0007669"/>
    <property type="project" value="TreeGrafter"/>
</dbReference>
<name>A0A5R9JEW9_9PROT</name>
<feature type="region of interest" description="Disordered" evidence="1">
    <location>
        <begin position="1050"/>
        <end position="1075"/>
    </location>
</feature>
<dbReference type="OrthoDB" id="9759330at2"/>
<keyword evidence="2" id="KW-0812">Transmembrane</keyword>
<dbReference type="GO" id="GO:0005886">
    <property type="term" value="C:plasma membrane"/>
    <property type="evidence" value="ECO:0007669"/>
    <property type="project" value="TreeGrafter"/>
</dbReference>
<feature type="transmembrane region" description="Helical" evidence="2">
    <location>
        <begin position="1019"/>
        <end position="1041"/>
    </location>
</feature>
<feature type="transmembrane region" description="Helical" evidence="2">
    <location>
        <begin position="387"/>
        <end position="408"/>
    </location>
</feature>
<dbReference type="Gene3D" id="3.30.70.1430">
    <property type="entry name" value="Multidrug efflux transporter AcrB pore domain"/>
    <property type="match status" value="2"/>
</dbReference>
<feature type="transmembrane region" description="Helical" evidence="2">
    <location>
        <begin position="916"/>
        <end position="934"/>
    </location>
</feature>
<evidence type="ECO:0000313" key="3">
    <source>
        <dbReference type="EMBL" id="TLU74181.1"/>
    </source>
</evidence>
<dbReference type="Proteomes" id="UP000305654">
    <property type="component" value="Unassembled WGS sequence"/>
</dbReference>
<dbReference type="RefSeq" id="WP_138324433.1">
    <property type="nucleotide sequence ID" value="NZ_VCDI01000001.1"/>
</dbReference>
<dbReference type="Gene3D" id="3.30.70.1440">
    <property type="entry name" value="Multidrug efflux transporter AcrB pore domain"/>
    <property type="match status" value="1"/>
</dbReference>
<dbReference type="Pfam" id="PF00873">
    <property type="entry name" value="ACR_tran"/>
    <property type="match status" value="1"/>
</dbReference>
<protein>
    <submittedName>
        <fullName evidence="3">Efflux RND transporter permease subunit</fullName>
    </submittedName>
</protein>
<dbReference type="Gene3D" id="3.30.70.1320">
    <property type="entry name" value="Multidrug efflux transporter AcrB pore domain like"/>
    <property type="match status" value="1"/>
</dbReference>
<dbReference type="Gene3D" id="3.30.2090.10">
    <property type="entry name" value="Multidrug efflux transporter AcrB TolC docking domain, DN and DC subdomains"/>
    <property type="match status" value="2"/>
</dbReference>
<keyword evidence="4" id="KW-1185">Reference proteome</keyword>